<dbReference type="Gene3D" id="2.40.30.170">
    <property type="match status" value="1"/>
</dbReference>
<dbReference type="EMBL" id="JACNJN010000098">
    <property type="protein sequence ID" value="MBC8335261.1"/>
    <property type="molecule type" value="Genomic_DNA"/>
</dbReference>
<feature type="domain" description="YknX-like beta-barrel" evidence="5">
    <location>
        <begin position="313"/>
        <end position="381"/>
    </location>
</feature>
<comment type="subcellular location">
    <subcellularLocation>
        <location evidence="1">Cell envelope</location>
    </subcellularLocation>
</comment>
<dbReference type="GO" id="GO:0030313">
    <property type="term" value="C:cell envelope"/>
    <property type="evidence" value="ECO:0007669"/>
    <property type="project" value="UniProtKB-SubCell"/>
</dbReference>
<keyword evidence="4" id="KW-0732">Signal</keyword>
<dbReference type="PANTHER" id="PTHR32347:SF23">
    <property type="entry name" value="BLL5650 PROTEIN"/>
    <property type="match status" value="1"/>
</dbReference>
<dbReference type="SUPFAM" id="SSF111369">
    <property type="entry name" value="HlyD-like secretion proteins"/>
    <property type="match status" value="1"/>
</dbReference>
<dbReference type="PANTHER" id="PTHR32347">
    <property type="entry name" value="EFFLUX SYSTEM COMPONENT YKNX-RELATED"/>
    <property type="match status" value="1"/>
</dbReference>
<feature type="chain" id="PRO_5035313931" evidence="4">
    <location>
        <begin position="25"/>
        <end position="387"/>
    </location>
</feature>
<dbReference type="Proteomes" id="UP000614469">
    <property type="component" value="Unassembled WGS sequence"/>
</dbReference>
<accession>A0A8J6TEJ5</accession>
<dbReference type="InterPro" id="IPR050465">
    <property type="entry name" value="UPF0194_transport"/>
</dbReference>
<proteinExistence type="predicted"/>
<reference evidence="6 7" key="1">
    <citation type="submission" date="2020-08" db="EMBL/GenBank/DDBJ databases">
        <title>Bridging the membrane lipid divide: bacteria of the FCB group superphylum have the potential to synthesize archaeal ether lipids.</title>
        <authorList>
            <person name="Villanueva L."/>
            <person name="Von Meijenfeldt F.A.B."/>
            <person name="Westbye A.B."/>
            <person name="Yadav S."/>
            <person name="Hopmans E.C."/>
            <person name="Dutilh B.E."/>
            <person name="Sinninghe Damste J.S."/>
        </authorList>
    </citation>
    <scope>NUCLEOTIDE SEQUENCE [LARGE SCALE GENOMIC DNA]</scope>
    <source>
        <strain evidence="6">NIOZ-UU36</strain>
    </source>
</reference>
<feature type="coiled-coil region" evidence="3">
    <location>
        <begin position="131"/>
        <end position="275"/>
    </location>
</feature>
<dbReference type="Gene3D" id="2.40.50.100">
    <property type="match status" value="1"/>
</dbReference>
<gene>
    <name evidence="6" type="ORF">H8E29_08355</name>
</gene>
<dbReference type="AlphaFoldDB" id="A0A8J6TEJ5"/>
<keyword evidence="2 3" id="KW-0175">Coiled coil</keyword>
<dbReference type="InterPro" id="IPR058636">
    <property type="entry name" value="Beta-barrel_YknX"/>
</dbReference>
<evidence type="ECO:0000313" key="7">
    <source>
        <dbReference type="Proteomes" id="UP000614469"/>
    </source>
</evidence>
<name>A0A8J6TEJ5_9CHLR</name>
<dbReference type="Pfam" id="PF25990">
    <property type="entry name" value="Beta-barrel_YknX"/>
    <property type="match status" value="1"/>
</dbReference>
<evidence type="ECO:0000256" key="1">
    <source>
        <dbReference type="ARBA" id="ARBA00004196"/>
    </source>
</evidence>
<evidence type="ECO:0000259" key="5">
    <source>
        <dbReference type="Pfam" id="PF25990"/>
    </source>
</evidence>
<evidence type="ECO:0000313" key="6">
    <source>
        <dbReference type="EMBL" id="MBC8335261.1"/>
    </source>
</evidence>
<feature type="signal peptide" evidence="4">
    <location>
        <begin position="1"/>
        <end position="24"/>
    </location>
</feature>
<organism evidence="6 7">
    <name type="scientific">Candidatus Desulfolinea nitratireducens</name>
    <dbReference type="NCBI Taxonomy" id="2841698"/>
    <lineage>
        <taxon>Bacteria</taxon>
        <taxon>Bacillati</taxon>
        <taxon>Chloroflexota</taxon>
        <taxon>Anaerolineae</taxon>
        <taxon>Anaerolineales</taxon>
        <taxon>Anaerolineales incertae sedis</taxon>
        <taxon>Candidatus Desulfolinea</taxon>
    </lineage>
</organism>
<evidence type="ECO:0000256" key="2">
    <source>
        <dbReference type="ARBA" id="ARBA00023054"/>
    </source>
</evidence>
<protein>
    <submittedName>
        <fullName evidence="6">Efflux RND transporter periplasmic adaptor subunit</fullName>
    </submittedName>
</protein>
<evidence type="ECO:0000256" key="3">
    <source>
        <dbReference type="SAM" id="Coils"/>
    </source>
</evidence>
<dbReference type="PROSITE" id="PS51257">
    <property type="entry name" value="PROKAR_LIPOPROTEIN"/>
    <property type="match status" value="1"/>
</dbReference>
<sequence length="387" mass="42794">MNTQKMKAILFLIVISALILSACGAEETPVPVPVNSVSINAVVAEGHILPAQDVMLKFSARGTVAIILVEEGEEVAKDQIIIQLADQEQAEASLRAAELELTTVQQAYDDFVRTGGLATADAWQSYLAAQIIRAEAEREWEKLNIDDLQDDIDDARADVSDREEDLQDEQDELDKYIDLDEENTKRKNAEDDLEDAQEDLNEALRDLEEAIRDLDEVRADLDSALAVEAEAKRDYEVRAEDGLDPDEKRLLEARLSNAKAQVAAAENILDGYQLKAPFDGTLTDINVEIGQLVGPEQWAAQIADFSEFYVETSDLTELEVVKVYVGQPVEIIPDALPELILDGSVESIGQSFKTQAGDIIYTVKIRLDESDSALRWGMTVEATLLDE</sequence>
<evidence type="ECO:0000256" key="4">
    <source>
        <dbReference type="SAM" id="SignalP"/>
    </source>
</evidence>
<comment type="caution">
    <text evidence="6">The sequence shown here is derived from an EMBL/GenBank/DDBJ whole genome shotgun (WGS) entry which is preliminary data.</text>
</comment>